<protein>
    <submittedName>
        <fullName evidence="3">U11/U12 small nuclear ribonucleoprotein 48 kDa protein</fullName>
    </submittedName>
</protein>
<reference evidence="3" key="1">
    <citation type="submission" date="2025-08" db="UniProtKB">
        <authorList>
            <consortium name="RefSeq"/>
        </authorList>
    </citation>
    <scope>IDENTIFICATION</scope>
    <source>
        <tissue evidence="3">Whole organism</tissue>
    </source>
</reference>
<gene>
    <name evidence="3" type="primary">LOC108673812</name>
</gene>
<feature type="compositionally biased region" description="Basic and acidic residues" evidence="1">
    <location>
        <begin position="240"/>
        <end position="256"/>
    </location>
</feature>
<evidence type="ECO:0000313" key="2">
    <source>
        <dbReference type="Proteomes" id="UP000694843"/>
    </source>
</evidence>
<organism evidence="2 3">
    <name type="scientific">Hyalella azteca</name>
    <name type="common">Amphipod</name>
    <dbReference type="NCBI Taxonomy" id="294128"/>
    <lineage>
        <taxon>Eukaryota</taxon>
        <taxon>Metazoa</taxon>
        <taxon>Ecdysozoa</taxon>
        <taxon>Arthropoda</taxon>
        <taxon>Crustacea</taxon>
        <taxon>Multicrustacea</taxon>
        <taxon>Malacostraca</taxon>
        <taxon>Eumalacostraca</taxon>
        <taxon>Peracarida</taxon>
        <taxon>Amphipoda</taxon>
        <taxon>Senticaudata</taxon>
        <taxon>Talitrida</taxon>
        <taxon>Talitroidea</taxon>
        <taxon>Hyalellidae</taxon>
        <taxon>Hyalella</taxon>
    </lineage>
</organism>
<dbReference type="KEGG" id="hazt:108673812"/>
<accession>A0A8B7NTY6</accession>
<dbReference type="AlphaFoldDB" id="A0A8B7NTY6"/>
<evidence type="ECO:0000256" key="1">
    <source>
        <dbReference type="SAM" id="MobiDB-lite"/>
    </source>
</evidence>
<dbReference type="RefSeq" id="XP_018017175.1">
    <property type="nucleotide sequence ID" value="XM_018161686.2"/>
</dbReference>
<feature type="compositionally biased region" description="Basic and acidic residues" evidence="1">
    <location>
        <begin position="281"/>
        <end position="307"/>
    </location>
</feature>
<dbReference type="OrthoDB" id="6382109at2759"/>
<feature type="compositionally biased region" description="Basic and acidic residues" evidence="1">
    <location>
        <begin position="203"/>
        <end position="220"/>
    </location>
</feature>
<name>A0A8B7NTY6_HYAAZ</name>
<keyword evidence="3" id="KW-0687">Ribonucleoprotein</keyword>
<keyword evidence="2" id="KW-1185">Reference proteome</keyword>
<proteinExistence type="predicted"/>
<dbReference type="Proteomes" id="UP000694843">
    <property type="component" value="Unplaced"/>
</dbReference>
<feature type="region of interest" description="Disordered" evidence="1">
    <location>
        <begin position="42"/>
        <end position="78"/>
    </location>
</feature>
<evidence type="ECO:0000313" key="3">
    <source>
        <dbReference type="RefSeq" id="XP_018017175.1"/>
    </source>
</evidence>
<sequence length="307" mass="35564">METENINIKEYEDCLSDFYSAVHWNDEANNCVNKLSTTATVRKSSSTSAVDDDENPYSNEPLLPPPYPIGSSISPKSSSRITIDSTLQREILKPFWKSDAADTRPPPSCLAHEWLLFSREERKALYEYVLLHTQAPPPPPQLVLQPVTEINDSKDEVVIRQQQRDLKRRRQAYRTAATGSKTLTEVTREMINNVMELIGIPVDDQKSKSPSETRPLHSRDMCSQPSTSSDKRRTSRCHRGHEEKESKSEYHREKSSSRSKRKTAKDDDERKDHRRNKYKHNPSDDCDSRDRKYGRERSANNDRFNRR</sequence>
<dbReference type="GO" id="GO:1990904">
    <property type="term" value="C:ribonucleoprotein complex"/>
    <property type="evidence" value="ECO:0007669"/>
    <property type="project" value="UniProtKB-KW"/>
</dbReference>
<feature type="compositionally biased region" description="Low complexity" evidence="1">
    <location>
        <begin position="69"/>
        <end position="78"/>
    </location>
</feature>
<dbReference type="GeneID" id="108673812"/>
<feature type="region of interest" description="Disordered" evidence="1">
    <location>
        <begin position="201"/>
        <end position="307"/>
    </location>
</feature>